<evidence type="ECO:0000256" key="1">
    <source>
        <dbReference type="SAM" id="MobiDB-lite"/>
    </source>
</evidence>
<dbReference type="EMBL" id="BKCJ010370304">
    <property type="protein sequence ID" value="GFA10934.1"/>
    <property type="molecule type" value="Genomic_DNA"/>
</dbReference>
<name>A0A699J6J0_TANCI</name>
<feature type="compositionally biased region" description="Polar residues" evidence="1">
    <location>
        <begin position="1"/>
        <end position="10"/>
    </location>
</feature>
<sequence>MSASNQQTLADSGASERPPTLKKGSYIAWASRFMRFLENKQEDGERMRWSIEVGPYVRQLIPDPDKPDQPNTTIIELVSKMSEINKKQYYADIKMNLTKDSAKGEYLSFVYERLTTLVNVMDRNQICLQKITINTKFLNSLQPGWSKYMAMTRQKANIKTTDYDQLFVTLSQYEPHVIAKRAKQSARNHDPLALVAHLNVHNSQFHAKPSYSHLPRPYYVTHPSSVIDYEEDCQGEIQGGAQEDKLTTAMMLLARAITQHYSTSTNNRLRTSSNTRNQAVIQDGRVDIQSKNVGYARNINRNARRQKRIPDTTAGNGMVQQMEANN</sequence>
<evidence type="ECO:0008006" key="3">
    <source>
        <dbReference type="Google" id="ProtNLM"/>
    </source>
</evidence>
<organism evidence="2">
    <name type="scientific">Tanacetum cinerariifolium</name>
    <name type="common">Dalmatian daisy</name>
    <name type="synonym">Chrysanthemum cinerariifolium</name>
    <dbReference type="NCBI Taxonomy" id="118510"/>
    <lineage>
        <taxon>Eukaryota</taxon>
        <taxon>Viridiplantae</taxon>
        <taxon>Streptophyta</taxon>
        <taxon>Embryophyta</taxon>
        <taxon>Tracheophyta</taxon>
        <taxon>Spermatophyta</taxon>
        <taxon>Magnoliopsida</taxon>
        <taxon>eudicotyledons</taxon>
        <taxon>Gunneridae</taxon>
        <taxon>Pentapetalae</taxon>
        <taxon>asterids</taxon>
        <taxon>campanulids</taxon>
        <taxon>Asterales</taxon>
        <taxon>Asteraceae</taxon>
        <taxon>Asteroideae</taxon>
        <taxon>Anthemideae</taxon>
        <taxon>Anthemidinae</taxon>
        <taxon>Tanacetum</taxon>
    </lineage>
</organism>
<accession>A0A699J6J0</accession>
<feature type="compositionally biased region" description="Polar residues" evidence="1">
    <location>
        <begin position="313"/>
        <end position="326"/>
    </location>
</feature>
<feature type="region of interest" description="Disordered" evidence="1">
    <location>
        <begin position="1"/>
        <end position="21"/>
    </location>
</feature>
<comment type="caution">
    <text evidence="2">The sequence shown here is derived from an EMBL/GenBank/DDBJ whole genome shotgun (WGS) entry which is preliminary data.</text>
</comment>
<evidence type="ECO:0000313" key="2">
    <source>
        <dbReference type="EMBL" id="GFA10934.1"/>
    </source>
</evidence>
<gene>
    <name evidence="2" type="ORF">Tci_582906</name>
</gene>
<proteinExistence type="predicted"/>
<reference evidence="2" key="1">
    <citation type="journal article" date="2019" name="Sci. Rep.">
        <title>Draft genome of Tanacetum cinerariifolium, the natural source of mosquito coil.</title>
        <authorList>
            <person name="Yamashiro T."/>
            <person name="Shiraishi A."/>
            <person name="Satake H."/>
            <person name="Nakayama K."/>
        </authorList>
    </citation>
    <scope>NUCLEOTIDE SEQUENCE</scope>
</reference>
<feature type="region of interest" description="Disordered" evidence="1">
    <location>
        <begin position="302"/>
        <end position="326"/>
    </location>
</feature>
<dbReference type="AlphaFoldDB" id="A0A699J6J0"/>
<protein>
    <recommendedName>
        <fullName evidence="3">Gag-Pol polyprotein</fullName>
    </recommendedName>
</protein>